<dbReference type="EMBL" id="JACHVC010000012">
    <property type="protein sequence ID" value="MBC2606717.1"/>
    <property type="molecule type" value="Genomic_DNA"/>
</dbReference>
<evidence type="ECO:0000256" key="9">
    <source>
        <dbReference type="ARBA" id="ARBA00022989"/>
    </source>
</evidence>
<keyword evidence="10 11" id="KW-0472">Membrane</keyword>
<dbReference type="PANTHER" id="PTHR30614">
    <property type="entry name" value="MEMBRANE COMPONENT OF AMINO ACID ABC TRANSPORTER"/>
    <property type="match status" value="1"/>
</dbReference>
<evidence type="ECO:0000256" key="11">
    <source>
        <dbReference type="RuleBase" id="RU363032"/>
    </source>
</evidence>
<evidence type="ECO:0000256" key="4">
    <source>
        <dbReference type="ARBA" id="ARBA00016506"/>
    </source>
</evidence>
<proteinExistence type="inferred from homology"/>
<dbReference type="Gene3D" id="1.10.3720.10">
    <property type="entry name" value="MetI-like"/>
    <property type="match status" value="1"/>
</dbReference>
<dbReference type="FunFam" id="1.10.3720.10:FF:000033">
    <property type="entry name" value="Polar amino acid ABC transporter permease"/>
    <property type="match status" value="1"/>
</dbReference>
<gene>
    <name evidence="13" type="ORF">H5P27_11755</name>
</gene>
<protein>
    <recommendedName>
        <fullName evidence="4">Putative glutamine transport system permease protein GlnP</fullName>
    </recommendedName>
</protein>
<keyword evidence="9 11" id="KW-1133">Transmembrane helix</keyword>
<evidence type="ECO:0000256" key="8">
    <source>
        <dbReference type="ARBA" id="ARBA00022970"/>
    </source>
</evidence>
<keyword evidence="6" id="KW-1003">Cell membrane</keyword>
<evidence type="ECO:0000256" key="2">
    <source>
        <dbReference type="ARBA" id="ARBA00004429"/>
    </source>
</evidence>
<dbReference type="Pfam" id="PF00528">
    <property type="entry name" value="BPD_transp_1"/>
    <property type="match status" value="1"/>
</dbReference>
<sequence length="226" mass="24911">MLADLFEHLAGSLPYLLKGAIYTVVVALLAMGLGFLLGLFVCLGKISSKRALRVLCSGYIDIFRGTPLLVQILFIYFGFPSLLQQILGRPVPFDPLIAGTVAFTLNAAAYMAEIIRAGIESLGKGQFEASYSLGMSYGQTMRHVILPQAIRRMIPAFGNEFVTLLKDTSLLSAIAVTEIVKEGRLYISRTYAAFPTYFAIALVYFVLTFLATRLFNGLERRMKISD</sequence>
<evidence type="ECO:0000256" key="5">
    <source>
        <dbReference type="ARBA" id="ARBA00022448"/>
    </source>
</evidence>
<evidence type="ECO:0000259" key="12">
    <source>
        <dbReference type="PROSITE" id="PS50928"/>
    </source>
</evidence>
<organism evidence="13 14">
    <name type="scientific">Pelagicoccus albus</name>
    <dbReference type="NCBI Taxonomy" id="415222"/>
    <lineage>
        <taxon>Bacteria</taxon>
        <taxon>Pseudomonadati</taxon>
        <taxon>Verrucomicrobiota</taxon>
        <taxon>Opitutia</taxon>
        <taxon>Puniceicoccales</taxon>
        <taxon>Pelagicoccaceae</taxon>
        <taxon>Pelagicoccus</taxon>
    </lineage>
</organism>
<accession>A0A7X1B6T6</accession>
<keyword evidence="5 11" id="KW-0813">Transport</keyword>
<comment type="similarity">
    <text evidence="3">Belongs to the binding-protein-dependent transport system permease family. HisMQ subfamily.</text>
</comment>
<dbReference type="InterPro" id="IPR000515">
    <property type="entry name" value="MetI-like"/>
</dbReference>
<dbReference type="NCBIfam" id="TIGR01726">
    <property type="entry name" value="HEQRo_perm_3TM"/>
    <property type="match status" value="1"/>
</dbReference>
<dbReference type="GO" id="GO:0022857">
    <property type="term" value="F:transmembrane transporter activity"/>
    <property type="evidence" value="ECO:0007669"/>
    <property type="project" value="InterPro"/>
</dbReference>
<dbReference type="Proteomes" id="UP000526501">
    <property type="component" value="Unassembled WGS sequence"/>
</dbReference>
<dbReference type="PROSITE" id="PS50928">
    <property type="entry name" value="ABC_TM1"/>
    <property type="match status" value="1"/>
</dbReference>
<feature type="domain" description="ABC transmembrane type-1" evidence="12">
    <location>
        <begin position="16"/>
        <end position="215"/>
    </location>
</feature>
<keyword evidence="7 11" id="KW-0812">Transmembrane</keyword>
<dbReference type="InterPro" id="IPR010065">
    <property type="entry name" value="AA_ABC_transptr_permease_3TM"/>
</dbReference>
<dbReference type="GO" id="GO:0043190">
    <property type="term" value="C:ATP-binding cassette (ABC) transporter complex"/>
    <property type="evidence" value="ECO:0007669"/>
    <property type="project" value="InterPro"/>
</dbReference>
<evidence type="ECO:0000256" key="1">
    <source>
        <dbReference type="ARBA" id="ARBA00003159"/>
    </source>
</evidence>
<dbReference type="AlphaFoldDB" id="A0A7X1B6T6"/>
<name>A0A7X1B6T6_9BACT</name>
<feature type="transmembrane region" description="Helical" evidence="11">
    <location>
        <begin position="20"/>
        <end position="43"/>
    </location>
</feature>
<dbReference type="RefSeq" id="WP_185660582.1">
    <property type="nucleotide sequence ID" value="NZ_CAWPOO010000012.1"/>
</dbReference>
<dbReference type="PANTHER" id="PTHR30614:SF20">
    <property type="entry name" value="GLUTAMINE TRANSPORT SYSTEM PERMEASE PROTEIN GLNP"/>
    <property type="match status" value="1"/>
</dbReference>
<reference evidence="13 14" key="1">
    <citation type="submission" date="2020-07" db="EMBL/GenBank/DDBJ databases">
        <authorList>
            <person name="Feng X."/>
        </authorList>
    </citation>
    <scope>NUCLEOTIDE SEQUENCE [LARGE SCALE GENOMIC DNA]</scope>
    <source>
        <strain evidence="13 14">JCM23202</strain>
    </source>
</reference>
<dbReference type="CDD" id="cd06261">
    <property type="entry name" value="TM_PBP2"/>
    <property type="match status" value="1"/>
</dbReference>
<dbReference type="InterPro" id="IPR043429">
    <property type="entry name" value="ArtM/GltK/GlnP/TcyL/YhdX-like"/>
</dbReference>
<dbReference type="InterPro" id="IPR035906">
    <property type="entry name" value="MetI-like_sf"/>
</dbReference>
<feature type="transmembrane region" description="Helical" evidence="11">
    <location>
        <begin position="194"/>
        <end position="215"/>
    </location>
</feature>
<comment type="function">
    <text evidence="1">Part of the binding-protein-dependent transport system for glutamine; probably responsible for the translocation of the substrate across the membrane.</text>
</comment>
<comment type="caution">
    <text evidence="13">The sequence shown here is derived from an EMBL/GenBank/DDBJ whole genome shotgun (WGS) entry which is preliminary data.</text>
</comment>
<evidence type="ECO:0000313" key="14">
    <source>
        <dbReference type="Proteomes" id="UP000526501"/>
    </source>
</evidence>
<comment type="subcellular location">
    <subcellularLocation>
        <location evidence="2">Cell inner membrane</location>
        <topology evidence="2">Multi-pass membrane protein</topology>
    </subcellularLocation>
    <subcellularLocation>
        <location evidence="11">Cell membrane</location>
        <topology evidence="11">Multi-pass membrane protein</topology>
    </subcellularLocation>
</comment>
<dbReference type="SUPFAM" id="SSF161098">
    <property type="entry name" value="MetI-like"/>
    <property type="match status" value="1"/>
</dbReference>
<keyword evidence="8" id="KW-0029">Amino-acid transport</keyword>
<evidence type="ECO:0000256" key="6">
    <source>
        <dbReference type="ARBA" id="ARBA00022475"/>
    </source>
</evidence>
<dbReference type="GO" id="GO:0006865">
    <property type="term" value="P:amino acid transport"/>
    <property type="evidence" value="ECO:0007669"/>
    <property type="project" value="UniProtKB-KW"/>
</dbReference>
<keyword evidence="14" id="KW-1185">Reference proteome</keyword>
<evidence type="ECO:0000256" key="10">
    <source>
        <dbReference type="ARBA" id="ARBA00023136"/>
    </source>
</evidence>
<evidence type="ECO:0000313" key="13">
    <source>
        <dbReference type="EMBL" id="MBC2606717.1"/>
    </source>
</evidence>
<evidence type="ECO:0000256" key="3">
    <source>
        <dbReference type="ARBA" id="ARBA00010072"/>
    </source>
</evidence>
<evidence type="ECO:0000256" key="7">
    <source>
        <dbReference type="ARBA" id="ARBA00022692"/>
    </source>
</evidence>